<keyword evidence="6" id="KW-1185">Reference proteome</keyword>
<evidence type="ECO:0000259" key="4">
    <source>
        <dbReference type="PROSITE" id="PS50932"/>
    </source>
</evidence>
<dbReference type="PANTHER" id="PTHR30146:SF109">
    <property type="entry name" value="HTH-TYPE TRANSCRIPTIONAL REGULATOR GALS"/>
    <property type="match status" value="1"/>
</dbReference>
<dbReference type="CDD" id="cd06267">
    <property type="entry name" value="PBP1_LacI_sugar_binding-like"/>
    <property type="match status" value="1"/>
</dbReference>
<evidence type="ECO:0000313" key="6">
    <source>
        <dbReference type="Proteomes" id="UP001235064"/>
    </source>
</evidence>
<keyword evidence="2 5" id="KW-0238">DNA-binding</keyword>
<dbReference type="Pfam" id="PF13377">
    <property type="entry name" value="Peripla_BP_3"/>
    <property type="match status" value="1"/>
</dbReference>
<dbReference type="PANTHER" id="PTHR30146">
    <property type="entry name" value="LACI-RELATED TRANSCRIPTIONAL REPRESSOR"/>
    <property type="match status" value="1"/>
</dbReference>
<dbReference type="Pfam" id="PF00356">
    <property type="entry name" value="LacI"/>
    <property type="match status" value="1"/>
</dbReference>
<dbReference type="InterPro" id="IPR046335">
    <property type="entry name" value="LacI/GalR-like_sensor"/>
</dbReference>
<dbReference type="PROSITE" id="PS00356">
    <property type="entry name" value="HTH_LACI_1"/>
    <property type="match status" value="1"/>
</dbReference>
<dbReference type="SUPFAM" id="SSF53822">
    <property type="entry name" value="Periplasmic binding protein-like I"/>
    <property type="match status" value="1"/>
</dbReference>
<dbReference type="PROSITE" id="PS50932">
    <property type="entry name" value="HTH_LACI_2"/>
    <property type="match status" value="1"/>
</dbReference>
<gene>
    <name evidence="5" type="ORF">QSV35_07940</name>
</gene>
<accession>A0ABT7MXV2</accession>
<dbReference type="EMBL" id="JASXSZ010000002">
    <property type="protein sequence ID" value="MDL9979262.1"/>
    <property type="molecule type" value="Genomic_DNA"/>
</dbReference>
<dbReference type="InterPro" id="IPR000843">
    <property type="entry name" value="HTH_LacI"/>
</dbReference>
<dbReference type="SUPFAM" id="SSF47413">
    <property type="entry name" value="lambda repressor-like DNA-binding domains"/>
    <property type="match status" value="1"/>
</dbReference>
<proteinExistence type="predicted"/>
<dbReference type="InterPro" id="IPR010982">
    <property type="entry name" value="Lambda_DNA-bd_dom_sf"/>
</dbReference>
<evidence type="ECO:0000256" key="3">
    <source>
        <dbReference type="ARBA" id="ARBA00023163"/>
    </source>
</evidence>
<comment type="caution">
    <text evidence="5">The sequence shown here is derived from an EMBL/GenBank/DDBJ whole genome shotgun (WGS) entry which is preliminary data.</text>
</comment>
<evidence type="ECO:0000256" key="2">
    <source>
        <dbReference type="ARBA" id="ARBA00023125"/>
    </source>
</evidence>
<dbReference type="CDD" id="cd01392">
    <property type="entry name" value="HTH_LacI"/>
    <property type="match status" value="1"/>
</dbReference>
<sequence length="355" mass="37156">MDRAVGRREVTIRDVAAAAQVSKATAARALGDYGAVRGEVRERVRRAAAQLGYRPNAVARTMSTGRSQTIGMVVGDIQNPFFAQAARGASDAADAAGYELILSNSDEAGATETKAIGVQLDKRVDGLLIAPASSSRADALRAVTDAGRPLVLFDRTVPGLEADAVVADNRRGAIELTRLLTDAGHRRIAFLSTIEHPGGYRRGDIISISSVADRVAGFEHAMRDAGADAVVRLGAPRDDVEQVAVELLTGEGAVTAVVASDSLIALDVYRACRDLGLRIPRDVSLVAFDDADWAGLVEPGITVMSQPMHAIGAEAAGILLSRIGGAGGRARVRVFDQELILRGSVAPPPEPSGRP</sequence>
<reference evidence="5 6" key="1">
    <citation type="submission" date="2023-06" db="EMBL/GenBank/DDBJ databases">
        <title>Microbacterium sp. nov., isolated from a waste landfill.</title>
        <authorList>
            <person name="Wen W."/>
        </authorList>
    </citation>
    <scope>NUCLEOTIDE SEQUENCE [LARGE SCALE GENOMIC DNA]</scope>
    <source>
        <strain evidence="5 6">ASV49</strain>
    </source>
</reference>
<dbReference type="SMART" id="SM00354">
    <property type="entry name" value="HTH_LACI"/>
    <property type="match status" value="1"/>
</dbReference>
<keyword evidence="3" id="KW-0804">Transcription</keyword>
<evidence type="ECO:0000256" key="1">
    <source>
        <dbReference type="ARBA" id="ARBA00023015"/>
    </source>
</evidence>
<name>A0ABT7MXV2_9MICO</name>
<dbReference type="GO" id="GO:0003677">
    <property type="term" value="F:DNA binding"/>
    <property type="evidence" value="ECO:0007669"/>
    <property type="project" value="UniProtKB-KW"/>
</dbReference>
<evidence type="ECO:0000313" key="5">
    <source>
        <dbReference type="EMBL" id="MDL9979262.1"/>
    </source>
</evidence>
<dbReference type="Gene3D" id="1.10.260.40">
    <property type="entry name" value="lambda repressor-like DNA-binding domains"/>
    <property type="match status" value="1"/>
</dbReference>
<keyword evidence="1" id="KW-0805">Transcription regulation</keyword>
<organism evidence="5 6">
    <name type="scientific">Microbacterium candidum</name>
    <dbReference type="NCBI Taxonomy" id="3041922"/>
    <lineage>
        <taxon>Bacteria</taxon>
        <taxon>Bacillati</taxon>
        <taxon>Actinomycetota</taxon>
        <taxon>Actinomycetes</taxon>
        <taxon>Micrococcales</taxon>
        <taxon>Microbacteriaceae</taxon>
        <taxon>Microbacterium</taxon>
    </lineage>
</organism>
<dbReference type="InterPro" id="IPR028082">
    <property type="entry name" value="Peripla_BP_I"/>
</dbReference>
<protein>
    <submittedName>
        <fullName evidence="5">LacI family DNA-binding transcriptional regulator</fullName>
    </submittedName>
</protein>
<dbReference type="Gene3D" id="3.40.50.2300">
    <property type="match status" value="2"/>
</dbReference>
<feature type="domain" description="HTH lacI-type" evidence="4">
    <location>
        <begin position="10"/>
        <end position="64"/>
    </location>
</feature>
<dbReference type="Proteomes" id="UP001235064">
    <property type="component" value="Unassembled WGS sequence"/>
</dbReference>
<dbReference type="RefSeq" id="WP_286288126.1">
    <property type="nucleotide sequence ID" value="NZ_JASXSZ010000002.1"/>
</dbReference>